<evidence type="ECO:0000259" key="2">
    <source>
        <dbReference type="Pfam" id="PF12945"/>
    </source>
</evidence>
<dbReference type="Gene3D" id="2.40.10.220">
    <property type="entry name" value="predicted glycosyltransferase like domains"/>
    <property type="match status" value="1"/>
</dbReference>
<dbReference type="Pfam" id="PF12945">
    <property type="entry name" value="PilZNR"/>
    <property type="match status" value="1"/>
</dbReference>
<dbReference type="AlphaFoldDB" id="A0A167DJH7"/>
<proteinExistence type="predicted"/>
<keyword evidence="4" id="KW-1185">Reference proteome</keyword>
<feature type="domain" description="Type III secretion system flagellar brake protein YcgR PilZN" evidence="2">
    <location>
        <begin position="12"/>
        <end position="93"/>
    </location>
</feature>
<dbReference type="GO" id="GO:0035438">
    <property type="term" value="F:cyclic-di-GMP binding"/>
    <property type="evidence" value="ECO:0007669"/>
    <property type="project" value="InterPro"/>
</dbReference>
<dbReference type="KEGG" id="pcx:LPB68_03665"/>
<feature type="domain" description="PilZ" evidence="1">
    <location>
        <begin position="102"/>
        <end position="209"/>
    </location>
</feature>
<dbReference type="InterPro" id="IPR009875">
    <property type="entry name" value="PilZ_domain"/>
</dbReference>
<organism evidence="3 4">
    <name type="scientific">Paenibacillus crassostreae</name>
    <dbReference type="NCBI Taxonomy" id="1763538"/>
    <lineage>
        <taxon>Bacteria</taxon>
        <taxon>Bacillati</taxon>
        <taxon>Bacillota</taxon>
        <taxon>Bacilli</taxon>
        <taxon>Bacillales</taxon>
        <taxon>Paenibacillaceae</taxon>
        <taxon>Paenibacillus</taxon>
    </lineage>
</organism>
<protein>
    <submittedName>
        <fullName evidence="3">Glycosyl transferase</fullName>
    </submittedName>
</protein>
<evidence type="ECO:0000259" key="1">
    <source>
        <dbReference type="Pfam" id="PF07238"/>
    </source>
</evidence>
<sequence length="217" mass="25573">MYPKVTEIFYIHIDSDDNKDGTVVYKSRLSDIDEESFLIEMPMNESNGKLKKLYFGDELSVEYITEGGIKNYFNTYVLGFKEDVIRMVRIHKPHLDDISKIQRRTYFRVNANLEIAIKKENNMRFITHTEDVSGGGISFFSEAKYSLKEGDILSCWLLIPYKNGSVEHVPFIAEIVRVKNGDQNRNIAMLKFTDIFHSERQKLIRYCFERQIEFRNR</sequence>
<gene>
    <name evidence="3" type="ORF">PNBC_10295</name>
</gene>
<dbReference type="EMBL" id="LSFN01000014">
    <property type="protein sequence ID" value="OAB74451.1"/>
    <property type="molecule type" value="Genomic_DNA"/>
</dbReference>
<evidence type="ECO:0000313" key="3">
    <source>
        <dbReference type="EMBL" id="OAB74451.1"/>
    </source>
</evidence>
<dbReference type="Pfam" id="PF07238">
    <property type="entry name" value="PilZ"/>
    <property type="match status" value="1"/>
</dbReference>
<dbReference type="STRING" id="1763538.LPB68_03665"/>
<dbReference type="GO" id="GO:0016740">
    <property type="term" value="F:transferase activity"/>
    <property type="evidence" value="ECO:0007669"/>
    <property type="project" value="UniProtKB-KW"/>
</dbReference>
<reference evidence="3 4" key="1">
    <citation type="submission" date="2016-02" db="EMBL/GenBank/DDBJ databases">
        <title>Paenibacillus sp. LPB0068, isolated from Crassostrea gigas.</title>
        <authorList>
            <person name="Shin S.-K."/>
            <person name="Yi H."/>
        </authorList>
    </citation>
    <scope>NUCLEOTIDE SEQUENCE [LARGE SCALE GENOMIC DNA]</scope>
    <source>
        <strain evidence="3 4">LPB0068</strain>
    </source>
</reference>
<dbReference type="Proteomes" id="UP000077134">
    <property type="component" value="Unassembled WGS sequence"/>
</dbReference>
<dbReference type="RefSeq" id="WP_068657779.1">
    <property type="nucleotide sequence ID" value="NZ_CP017770.1"/>
</dbReference>
<accession>A0A167DJH7</accession>
<name>A0A167DJH7_9BACL</name>
<dbReference type="InterPro" id="IPR009926">
    <property type="entry name" value="T3SS_YcgR_PilZN"/>
</dbReference>
<dbReference type="OrthoDB" id="1951449at2"/>
<comment type="caution">
    <text evidence="3">The sequence shown here is derived from an EMBL/GenBank/DDBJ whole genome shotgun (WGS) entry which is preliminary data.</text>
</comment>
<keyword evidence="3" id="KW-0808">Transferase</keyword>
<evidence type="ECO:0000313" key="4">
    <source>
        <dbReference type="Proteomes" id="UP000077134"/>
    </source>
</evidence>